<dbReference type="AlphaFoldDB" id="A0A8J5I4N1"/>
<dbReference type="GO" id="GO:0045892">
    <property type="term" value="P:negative regulation of DNA-templated transcription"/>
    <property type="evidence" value="ECO:0007669"/>
    <property type="project" value="InterPro"/>
</dbReference>
<dbReference type="Pfam" id="PF13724">
    <property type="entry name" value="DNA_binding_2"/>
    <property type="match status" value="1"/>
</dbReference>
<keyword evidence="2" id="KW-0678">Repressor</keyword>
<accession>A0A8J5I4N1</accession>
<evidence type="ECO:0000313" key="8">
    <source>
        <dbReference type="EMBL" id="KAG6535539.1"/>
    </source>
</evidence>
<dbReference type="EMBL" id="JACMSC010000001">
    <property type="protein sequence ID" value="KAG6535539.1"/>
    <property type="molecule type" value="Genomic_DNA"/>
</dbReference>
<gene>
    <name evidence="8" type="ORF">ZIOFF_000561</name>
</gene>
<evidence type="ECO:0000256" key="4">
    <source>
        <dbReference type="ARBA" id="ARBA00023163"/>
    </source>
</evidence>
<sequence length="626" mass="70214">MGNHRFRLSDIMPNTWFYKLKGMSRRARKSDGSQPSKAAAASPKTVRPPASKVLPKRASCYFSCRTEAERFSFSPTHSKALDTQFPCEPHRNSKKRSRKKHLRTPPVKPMLVASSVSAGCRSRALKSEELLTPVPSPSETLTVRRDLYVNGEELEFDFESDDVESRLHSASCWFISSATDMDSSKNSKLDEFELESISELKLPPILTKPSREEAKYDDKSMGSNSRTDQNSILVKEQSKSKSQSLAKVSPASLRRLRMRANSPRLSSKKASNRRTAATMQQKKGLPFPASYLVVKSSSDPQRDFRDSMMEMIVENNIRASKDLEELLACYLSLNSDEYHDTIVDVFQQICYAFASKSATAVSSGCRYLLPPPPPPAVVGSAAGSHHCLLSRSQPQPPPPLQASSFDASGDYCRHCLRRLLFPTATSIASGECRPPATTTVILRTAAAQVLSWIARRLADPYRVRARVARASYSSGGPLSPRQGHDYQISTVINSPIHPRAPPGARVRPCIHISFTSLFYYSFIQLLMHYWDPPRALGRQLTIRVMEMRSTFWTRHFDRFVFSTSRQDQIKRQIGIRTCAGSNERFRESSAILMALMGSDEYIDPPHSRSRDSVLHLGFPSSRHAIK</sequence>
<dbReference type="GO" id="GO:0003677">
    <property type="term" value="F:DNA binding"/>
    <property type="evidence" value="ECO:0007669"/>
    <property type="project" value="InterPro"/>
</dbReference>
<feature type="compositionally biased region" description="Basic residues" evidence="6">
    <location>
        <begin position="92"/>
        <end position="103"/>
    </location>
</feature>
<dbReference type="PANTHER" id="PTHR33057:SF82">
    <property type="entry name" value="TRANSCRIPTION REPRESSOR OFP5"/>
    <property type="match status" value="1"/>
</dbReference>
<feature type="region of interest" description="Disordered" evidence="6">
    <location>
        <begin position="82"/>
        <end position="103"/>
    </location>
</feature>
<name>A0A8J5I4N1_ZINOF</name>
<dbReference type="Proteomes" id="UP000734854">
    <property type="component" value="Unassembled WGS sequence"/>
</dbReference>
<dbReference type="InterPro" id="IPR006458">
    <property type="entry name" value="Ovate_C"/>
</dbReference>
<dbReference type="NCBIfam" id="TIGR01568">
    <property type="entry name" value="A_thal_3678"/>
    <property type="match status" value="1"/>
</dbReference>
<evidence type="ECO:0000256" key="2">
    <source>
        <dbReference type="ARBA" id="ARBA00022491"/>
    </source>
</evidence>
<organism evidence="8 9">
    <name type="scientific">Zingiber officinale</name>
    <name type="common">Ginger</name>
    <name type="synonym">Amomum zingiber</name>
    <dbReference type="NCBI Taxonomy" id="94328"/>
    <lineage>
        <taxon>Eukaryota</taxon>
        <taxon>Viridiplantae</taxon>
        <taxon>Streptophyta</taxon>
        <taxon>Embryophyta</taxon>
        <taxon>Tracheophyta</taxon>
        <taxon>Spermatophyta</taxon>
        <taxon>Magnoliopsida</taxon>
        <taxon>Liliopsida</taxon>
        <taxon>Zingiberales</taxon>
        <taxon>Zingiberaceae</taxon>
        <taxon>Zingiber</taxon>
    </lineage>
</organism>
<comment type="caution">
    <text evidence="8">The sequence shown here is derived from an EMBL/GenBank/DDBJ whole genome shotgun (WGS) entry which is preliminary data.</text>
</comment>
<feature type="compositionally biased region" description="Low complexity" evidence="6">
    <location>
        <begin position="35"/>
        <end position="44"/>
    </location>
</feature>
<evidence type="ECO:0000313" key="9">
    <source>
        <dbReference type="Proteomes" id="UP000734854"/>
    </source>
</evidence>
<evidence type="ECO:0000259" key="7">
    <source>
        <dbReference type="PROSITE" id="PS51754"/>
    </source>
</evidence>
<evidence type="ECO:0000256" key="5">
    <source>
        <dbReference type="ARBA" id="ARBA00023242"/>
    </source>
</evidence>
<keyword evidence="3" id="KW-0805">Transcription regulation</keyword>
<keyword evidence="5" id="KW-0539">Nucleus</keyword>
<feature type="compositionally biased region" description="Polar residues" evidence="6">
    <location>
        <begin position="221"/>
        <end position="232"/>
    </location>
</feature>
<dbReference type="PANTHER" id="PTHR33057">
    <property type="entry name" value="TRANSCRIPTION REPRESSOR OFP7-RELATED"/>
    <property type="match status" value="1"/>
</dbReference>
<feature type="region of interest" description="Disordered" evidence="6">
    <location>
        <begin position="203"/>
        <end position="280"/>
    </location>
</feature>
<keyword evidence="9" id="KW-1185">Reference proteome</keyword>
<reference evidence="8 9" key="1">
    <citation type="submission" date="2020-08" db="EMBL/GenBank/DDBJ databases">
        <title>Plant Genome Project.</title>
        <authorList>
            <person name="Zhang R.-G."/>
        </authorList>
    </citation>
    <scope>NUCLEOTIDE SEQUENCE [LARGE SCALE GENOMIC DNA]</scope>
    <source>
        <tissue evidence="8">Rhizome</tissue>
    </source>
</reference>
<proteinExistence type="predicted"/>
<protein>
    <recommendedName>
        <fullName evidence="7">OVATE domain-containing protein</fullName>
    </recommendedName>
</protein>
<feature type="compositionally biased region" description="Basic and acidic residues" evidence="6">
    <location>
        <begin position="209"/>
        <end position="220"/>
    </location>
</feature>
<comment type="subcellular location">
    <subcellularLocation>
        <location evidence="1">Nucleus</location>
    </subcellularLocation>
</comment>
<dbReference type="InterPro" id="IPR038933">
    <property type="entry name" value="Ovate"/>
</dbReference>
<dbReference type="InterPro" id="IPR025830">
    <property type="entry name" value="DNA_bnd_dom_ovate"/>
</dbReference>
<feature type="region of interest" description="Disordered" evidence="6">
    <location>
        <begin position="25"/>
        <end position="51"/>
    </location>
</feature>
<evidence type="ECO:0000256" key="6">
    <source>
        <dbReference type="SAM" id="MobiDB-lite"/>
    </source>
</evidence>
<feature type="domain" description="OVATE" evidence="7">
    <location>
        <begin position="293"/>
        <end position="352"/>
    </location>
</feature>
<dbReference type="GO" id="GO:0005634">
    <property type="term" value="C:nucleus"/>
    <property type="evidence" value="ECO:0007669"/>
    <property type="project" value="UniProtKB-SubCell"/>
</dbReference>
<evidence type="ECO:0000256" key="3">
    <source>
        <dbReference type="ARBA" id="ARBA00023015"/>
    </source>
</evidence>
<keyword evidence="4" id="KW-0804">Transcription</keyword>
<evidence type="ECO:0000256" key="1">
    <source>
        <dbReference type="ARBA" id="ARBA00004123"/>
    </source>
</evidence>
<dbReference type="PROSITE" id="PS51754">
    <property type="entry name" value="OVATE"/>
    <property type="match status" value="1"/>
</dbReference>
<dbReference type="Pfam" id="PF04844">
    <property type="entry name" value="Ovate"/>
    <property type="match status" value="1"/>
</dbReference>